<dbReference type="EMBL" id="BMOF01000012">
    <property type="protein sequence ID" value="GGJ97106.1"/>
    <property type="molecule type" value="Genomic_DNA"/>
</dbReference>
<organism evidence="3 4">
    <name type="scientific">Calditerricola satsumensis</name>
    <dbReference type="NCBI Taxonomy" id="373054"/>
    <lineage>
        <taxon>Bacteria</taxon>
        <taxon>Bacillati</taxon>
        <taxon>Bacillota</taxon>
        <taxon>Bacilli</taxon>
        <taxon>Bacillales</taxon>
        <taxon>Bacillaceae</taxon>
        <taxon>Calditerricola</taxon>
    </lineage>
</organism>
<dbReference type="Pfam" id="PF01476">
    <property type="entry name" value="LysM"/>
    <property type="match status" value="1"/>
</dbReference>
<dbReference type="InterPro" id="IPR018392">
    <property type="entry name" value="LysM"/>
</dbReference>
<name>A0A8J3BAJ3_9BACI</name>
<dbReference type="SUPFAM" id="SSF55797">
    <property type="entry name" value="PR-1-like"/>
    <property type="match status" value="1"/>
</dbReference>
<dbReference type="Proteomes" id="UP000637720">
    <property type="component" value="Unassembled WGS sequence"/>
</dbReference>
<dbReference type="Gene3D" id="3.10.350.10">
    <property type="entry name" value="LysM domain"/>
    <property type="match status" value="1"/>
</dbReference>
<keyword evidence="4" id="KW-1185">Reference proteome</keyword>
<dbReference type="AlphaFoldDB" id="A0A8J3BAJ3"/>
<dbReference type="PANTHER" id="PTHR31157">
    <property type="entry name" value="SCP DOMAIN-CONTAINING PROTEIN"/>
    <property type="match status" value="1"/>
</dbReference>
<dbReference type="PANTHER" id="PTHR31157:SF1">
    <property type="entry name" value="SCP DOMAIN-CONTAINING PROTEIN"/>
    <property type="match status" value="1"/>
</dbReference>
<comment type="caution">
    <text evidence="3">The sequence shown here is derived from an EMBL/GenBank/DDBJ whole genome shotgun (WGS) entry which is preliminary data.</text>
</comment>
<sequence length="222" mass="24484">MRFRMRRISFVLLGIVALFALPLAAAAATPEQEVVNLVNAERAKVGLPPLAHDAQLSRIARIKAQDMYRNHYFSHYSPTYGSPFDMLKRFGVSYAYAGENIAKGYPDAQSVMAGWMGSAGHRQNILHPAYDRIGVAHYNGIWVQLFTGDGKAGQYGSSHVVQKLAPLSGKPAVVPYTVKRGDTLYRIALAYRIPLAKLIAANPQLQNPNLIYVGQTVYVPVR</sequence>
<dbReference type="Gene3D" id="3.40.33.10">
    <property type="entry name" value="CAP"/>
    <property type="match status" value="1"/>
</dbReference>
<feature type="chain" id="PRO_5035194253" description="LysM domain-containing protein" evidence="1">
    <location>
        <begin position="28"/>
        <end position="222"/>
    </location>
</feature>
<accession>A0A8J3BAJ3</accession>
<dbReference type="PROSITE" id="PS51782">
    <property type="entry name" value="LYSM"/>
    <property type="match status" value="1"/>
</dbReference>
<evidence type="ECO:0000259" key="2">
    <source>
        <dbReference type="PROSITE" id="PS51782"/>
    </source>
</evidence>
<dbReference type="CDD" id="cd00118">
    <property type="entry name" value="LysM"/>
    <property type="match status" value="1"/>
</dbReference>
<dbReference type="SUPFAM" id="SSF54106">
    <property type="entry name" value="LysM domain"/>
    <property type="match status" value="1"/>
</dbReference>
<evidence type="ECO:0000313" key="4">
    <source>
        <dbReference type="Proteomes" id="UP000637720"/>
    </source>
</evidence>
<dbReference type="RefSeq" id="WP_177325833.1">
    <property type="nucleotide sequence ID" value="NZ_BMOF01000012.1"/>
</dbReference>
<reference evidence="3" key="2">
    <citation type="submission" date="2020-09" db="EMBL/GenBank/DDBJ databases">
        <authorList>
            <person name="Sun Q."/>
            <person name="Ohkuma M."/>
        </authorList>
    </citation>
    <scope>NUCLEOTIDE SEQUENCE</scope>
    <source>
        <strain evidence="3">JCM 14719</strain>
    </source>
</reference>
<feature type="signal peptide" evidence="1">
    <location>
        <begin position="1"/>
        <end position="27"/>
    </location>
</feature>
<gene>
    <name evidence="3" type="ORF">GCM10007043_08650</name>
</gene>
<protein>
    <recommendedName>
        <fullName evidence="2">LysM domain-containing protein</fullName>
    </recommendedName>
</protein>
<dbReference type="InterPro" id="IPR036779">
    <property type="entry name" value="LysM_dom_sf"/>
</dbReference>
<feature type="domain" description="LysM" evidence="2">
    <location>
        <begin position="174"/>
        <end position="219"/>
    </location>
</feature>
<reference evidence="3" key="1">
    <citation type="journal article" date="2014" name="Int. J. Syst. Evol. Microbiol.">
        <title>Complete genome sequence of Corynebacterium casei LMG S-19264T (=DSM 44701T), isolated from a smear-ripened cheese.</title>
        <authorList>
            <consortium name="US DOE Joint Genome Institute (JGI-PGF)"/>
            <person name="Walter F."/>
            <person name="Albersmeier A."/>
            <person name="Kalinowski J."/>
            <person name="Ruckert C."/>
        </authorList>
    </citation>
    <scope>NUCLEOTIDE SEQUENCE</scope>
    <source>
        <strain evidence="3">JCM 14719</strain>
    </source>
</reference>
<dbReference type="InterPro" id="IPR035940">
    <property type="entry name" value="CAP_sf"/>
</dbReference>
<evidence type="ECO:0000256" key="1">
    <source>
        <dbReference type="SAM" id="SignalP"/>
    </source>
</evidence>
<dbReference type="InterPro" id="IPR014044">
    <property type="entry name" value="CAP_dom"/>
</dbReference>
<dbReference type="SMART" id="SM00257">
    <property type="entry name" value="LysM"/>
    <property type="match status" value="1"/>
</dbReference>
<dbReference type="Pfam" id="PF00188">
    <property type="entry name" value="CAP"/>
    <property type="match status" value="1"/>
</dbReference>
<keyword evidence="1" id="KW-0732">Signal</keyword>
<dbReference type="CDD" id="cd05379">
    <property type="entry name" value="CAP_bacterial"/>
    <property type="match status" value="1"/>
</dbReference>
<proteinExistence type="predicted"/>
<evidence type="ECO:0000313" key="3">
    <source>
        <dbReference type="EMBL" id="GGJ97106.1"/>
    </source>
</evidence>